<protein>
    <submittedName>
        <fullName evidence="2">Uncharacterized protein</fullName>
    </submittedName>
</protein>
<keyword evidence="3" id="KW-1185">Reference proteome</keyword>
<feature type="compositionally biased region" description="Pro residues" evidence="1">
    <location>
        <begin position="168"/>
        <end position="186"/>
    </location>
</feature>
<evidence type="ECO:0000313" key="2">
    <source>
        <dbReference type="EMBL" id="PGH00444.1"/>
    </source>
</evidence>
<dbReference type="AlphaFoldDB" id="A0A2B7WM57"/>
<organism evidence="2 3">
    <name type="scientific">Helicocarpus griseus UAMH5409</name>
    <dbReference type="NCBI Taxonomy" id="1447875"/>
    <lineage>
        <taxon>Eukaryota</taxon>
        <taxon>Fungi</taxon>
        <taxon>Dikarya</taxon>
        <taxon>Ascomycota</taxon>
        <taxon>Pezizomycotina</taxon>
        <taxon>Eurotiomycetes</taxon>
        <taxon>Eurotiomycetidae</taxon>
        <taxon>Onygenales</taxon>
        <taxon>Ajellomycetaceae</taxon>
        <taxon>Helicocarpus</taxon>
    </lineage>
</organism>
<evidence type="ECO:0000313" key="3">
    <source>
        <dbReference type="Proteomes" id="UP000223968"/>
    </source>
</evidence>
<proteinExistence type="predicted"/>
<dbReference type="EMBL" id="PDNB01000186">
    <property type="protein sequence ID" value="PGH00444.1"/>
    <property type="molecule type" value="Genomic_DNA"/>
</dbReference>
<dbReference type="Proteomes" id="UP000223968">
    <property type="component" value="Unassembled WGS sequence"/>
</dbReference>
<name>A0A2B7WM57_9EURO</name>
<reference evidence="2 3" key="1">
    <citation type="submission" date="2017-10" db="EMBL/GenBank/DDBJ databases">
        <title>Comparative genomics in systemic dimorphic fungi from Ajellomycetaceae.</title>
        <authorList>
            <person name="Munoz J.F."/>
            <person name="Mcewen J.G."/>
            <person name="Clay O.K."/>
            <person name="Cuomo C.A."/>
        </authorList>
    </citation>
    <scope>NUCLEOTIDE SEQUENCE [LARGE SCALE GENOMIC DNA]</scope>
    <source>
        <strain evidence="2 3">UAMH5409</strain>
    </source>
</reference>
<comment type="caution">
    <text evidence="2">The sequence shown here is derived from an EMBL/GenBank/DDBJ whole genome shotgun (WGS) entry which is preliminary data.</text>
</comment>
<feature type="region of interest" description="Disordered" evidence="1">
    <location>
        <begin position="162"/>
        <end position="199"/>
    </location>
</feature>
<gene>
    <name evidence="2" type="ORF">AJ79_08217</name>
</gene>
<feature type="compositionally biased region" description="Polar residues" evidence="1">
    <location>
        <begin position="1"/>
        <end position="14"/>
    </location>
</feature>
<feature type="region of interest" description="Disordered" evidence="1">
    <location>
        <begin position="1"/>
        <end position="50"/>
    </location>
</feature>
<evidence type="ECO:0000256" key="1">
    <source>
        <dbReference type="SAM" id="MobiDB-lite"/>
    </source>
</evidence>
<sequence>MTWSTLPTNITTSIDGPPNGGLPPSTLAPPAPDYHQPVANPDGNLTMEPRWNPVATTTYTYTANGPMVEQMGEPRIALPSCPAAQANWLGQGQIYYTIPQSQVFKPEQMVFSSMVVTGPQLAASQTAAAAPGTLPGPGHVYAGTPGSVAFFRTNDRGDLLVSIVGTPTAPPANTPSPPAPQTPQPQPFSQSHVYPPEKR</sequence>
<accession>A0A2B7WM57</accession>
<dbReference type="STRING" id="1447875.A0A2B7WM57"/>